<dbReference type="EMBL" id="NKHZ01000082">
    <property type="protein sequence ID" value="PNS14630.1"/>
    <property type="molecule type" value="Genomic_DNA"/>
</dbReference>
<dbReference type="STRING" id="2082308.A0A2K1QIA0"/>
<dbReference type="InParanoid" id="A0A2K1QIA0"/>
<feature type="compositionally biased region" description="Polar residues" evidence="1">
    <location>
        <begin position="724"/>
        <end position="742"/>
    </location>
</feature>
<dbReference type="Gene3D" id="1.10.510.10">
    <property type="entry name" value="Transferase(Phosphotransferase) domain 1"/>
    <property type="match status" value="1"/>
</dbReference>
<feature type="compositionally biased region" description="Low complexity" evidence="1">
    <location>
        <begin position="140"/>
        <end position="156"/>
    </location>
</feature>
<dbReference type="GO" id="GO:0005524">
    <property type="term" value="F:ATP binding"/>
    <property type="evidence" value="ECO:0007669"/>
    <property type="project" value="InterPro"/>
</dbReference>
<feature type="region of interest" description="Disordered" evidence="1">
    <location>
        <begin position="214"/>
        <end position="236"/>
    </location>
</feature>
<feature type="compositionally biased region" description="Basic and acidic residues" evidence="1">
    <location>
        <begin position="226"/>
        <end position="236"/>
    </location>
</feature>
<dbReference type="InterPro" id="IPR011009">
    <property type="entry name" value="Kinase-like_dom_sf"/>
</dbReference>
<dbReference type="GO" id="GO:0004674">
    <property type="term" value="F:protein serine/threonine kinase activity"/>
    <property type="evidence" value="ECO:0007669"/>
    <property type="project" value="TreeGrafter"/>
</dbReference>
<dbReference type="OrthoDB" id="635774at2759"/>
<dbReference type="InterPro" id="IPR051681">
    <property type="entry name" value="Ser/Thr_Kinases-Pseudokinases"/>
</dbReference>
<evidence type="ECO:0000256" key="1">
    <source>
        <dbReference type="SAM" id="MobiDB-lite"/>
    </source>
</evidence>
<feature type="region of interest" description="Disordered" evidence="1">
    <location>
        <begin position="611"/>
        <end position="752"/>
    </location>
</feature>
<dbReference type="PANTHER" id="PTHR44329">
    <property type="entry name" value="SERINE/THREONINE-PROTEIN KINASE TNNI3K-RELATED"/>
    <property type="match status" value="1"/>
</dbReference>
<dbReference type="InterPro" id="IPR001245">
    <property type="entry name" value="Ser-Thr/Tyr_kinase_cat_dom"/>
</dbReference>
<organism evidence="3 4">
    <name type="scientific">Sphaceloma murrayae</name>
    <dbReference type="NCBI Taxonomy" id="2082308"/>
    <lineage>
        <taxon>Eukaryota</taxon>
        <taxon>Fungi</taxon>
        <taxon>Dikarya</taxon>
        <taxon>Ascomycota</taxon>
        <taxon>Pezizomycotina</taxon>
        <taxon>Dothideomycetes</taxon>
        <taxon>Dothideomycetidae</taxon>
        <taxon>Myriangiales</taxon>
        <taxon>Elsinoaceae</taxon>
        <taxon>Sphaceloma</taxon>
    </lineage>
</organism>
<dbReference type="Pfam" id="PF07714">
    <property type="entry name" value="PK_Tyr_Ser-Thr"/>
    <property type="match status" value="1"/>
</dbReference>
<feature type="compositionally biased region" description="Basic and acidic residues" evidence="1">
    <location>
        <begin position="14"/>
        <end position="24"/>
    </location>
</feature>
<dbReference type="AlphaFoldDB" id="A0A2K1QIA0"/>
<dbReference type="InterPro" id="IPR000719">
    <property type="entry name" value="Prot_kinase_dom"/>
</dbReference>
<dbReference type="SUPFAM" id="SSF56112">
    <property type="entry name" value="Protein kinase-like (PK-like)"/>
    <property type="match status" value="1"/>
</dbReference>
<sequence>MPHVLPLASSTGATKDEIATKEIDALPDDGASRRRSLLRGIQRLGKRRREDDGKATEQQNSAQELRSDPQAPIHGDGPVRRRSLLRRIPQKWRGKSEPARAAAHRRLKSEERPITPAAVPHDANTRRRAQSETRQAVVQSSRASSPTRRSSSSRPPVNGHGPGHGDLRDVAYQLNNFSLGDTAEEAEPPEEQGIEVNESLLGDFDMASRLEPPIQDEGVKSAGSHKTRDSTESDAMTIDKEKLSEELDSKWILNLSMYFRDETKQEKLFITYAERPNFWRRVTVTWDYRDVRKGSLEEDLKSLSLQRDKNMRVYESVSVSLPDISFFDTVTNLKLKTEDDDRLHIYINEDRVEIIEYPPVDIAAHIQGPRYAESQVIIEAHLSGFVYKVRANDQVCVKKEIPGPNNVDEFLYELNALDVLREADSVIEFKGIVTDEAGKLIKGILIAYAGKGSLVENIYDFHHTPMLPWTRRLKWAGQIIEGLAAIHEAGYVQGDFTLSNVVIDDDDNAHIIDLNRRGCPVGWEPPELMRLIFSKQKVGMMISTKTDLYQLGMVLYALAQQVDEPDRLSREDLDRFSSEIPSWYRYIVRNCLEGRPQKRCAARELHHFFQEGIKSEPSNPPEFDASDGSQPADPDNVVTYADIEEHRSRQRQHAAGVRPSRSGPNAYPYYTPSGNRVVRPHRRSHTRGRSSIRSTPASSRTSFSADYVTPARESLPLAPPSVHVTDQSAPRSRTSRKSSTLPRSERASKLGEEDFSLPDRTGIMVFGPPAHQDSGLGDVEGGLGARFRAPAHQDSGFDDFLLEGTGDFDRFKVGGRREVAEEASDEEMAGKGFDEAVVAARRACLGPVGSAESSSGR</sequence>
<feature type="compositionally biased region" description="Basic residues" evidence="1">
    <location>
        <begin position="80"/>
        <end position="93"/>
    </location>
</feature>
<dbReference type="Proteomes" id="UP000243797">
    <property type="component" value="Unassembled WGS sequence"/>
</dbReference>
<feature type="region of interest" description="Disordered" evidence="1">
    <location>
        <begin position="1"/>
        <end position="168"/>
    </location>
</feature>
<comment type="caution">
    <text evidence="3">The sequence shown here is derived from an EMBL/GenBank/DDBJ whole genome shotgun (WGS) entry which is preliminary data.</text>
</comment>
<feature type="compositionally biased region" description="Basic and acidic residues" evidence="1">
    <location>
        <begin position="743"/>
        <end position="752"/>
    </location>
</feature>
<reference evidence="3 4" key="1">
    <citation type="submission" date="2017-06" db="EMBL/GenBank/DDBJ databases">
        <title>Draft genome sequence of a variant of Elsinoe murrayae.</title>
        <authorList>
            <person name="Cheng Q."/>
        </authorList>
    </citation>
    <scope>NUCLEOTIDE SEQUENCE [LARGE SCALE GENOMIC DNA]</scope>
    <source>
        <strain evidence="3 4">CQ-2017a</strain>
    </source>
</reference>
<accession>A0A2K1QIA0</accession>
<feature type="compositionally biased region" description="Basic residues" evidence="1">
    <location>
        <begin position="678"/>
        <end position="690"/>
    </location>
</feature>
<evidence type="ECO:0000259" key="2">
    <source>
        <dbReference type="PROSITE" id="PS50011"/>
    </source>
</evidence>
<evidence type="ECO:0000313" key="3">
    <source>
        <dbReference type="EMBL" id="PNS14630.1"/>
    </source>
</evidence>
<dbReference type="PROSITE" id="PS50011">
    <property type="entry name" value="PROTEIN_KINASE_DOM"/>
    <property type="match status" value="1"/>
</dbReference>
<evidence type="ECO:0000313" key="4">
    <source>
        <dbReference type="Proteomes" id="UP000243797"/>
    </source>
</evidence>
<keyword evidence="4" id="KW-1185">Reference proteome</keyword>
<protein>
    <recommendedName>
        <fullName evidence="2">Protein kinase domain-containing protein</fullName>
    </recommendedName>
</protein>
<proteinExistence type="predicted"/>
<feature type="compositionally biased region" description="Polar residues" evidence="1">
    <location>
        <begin position="691"/>
        <end position="704"/>
    </location>
</feature>
<feature type="domain" description="Protein kinase" evidence="2">
    <location>
        <begin position="372"/>
        <end position="609"/>
    </location>
</feature>
<gene>
    <name evidence="3" type="ORF">CAC42_1652</name>
</gene>
<name>A0A2K1QIA0_9PEZI</name>